<dbReference type="Proteomes" id="UP000225735">
    <property type="component" value="Segment"/>
</dbReference>
<organism evidence="1 2">
    <name type="scientific">Mycobacterium phage Taptic</name>
    <dbReference type="NCBI Taxonomy" id="1920305"/>
    <lineage>
        <taxon>Viruses</taxon>
        <taxon>Duplodnaviria</taxon>
        <taxon>Heunggongvirae</taxon>
        <taxon>Uroviricota</taxon>
        <taxon>Caudoviricetes</taxon>
        <taxon>Northamptonvirus</taxon>
        <taxon>Northamptonvirus taptic</taxon>
    </lineage>
</organism>
<sequence length="188" mass="21261">MILTLEQRQLLSVYTPWKLTDVLVSVHDRGALDAAISQIKSGMECGTRRGEPEWLQRYETRDGRIYGGSWDDQHRVTVTMAQLTRWALEVPAEVRAELAEVRAAKRAENERTRKWCGCADPELCEASNRGDPLWGDRYHYSGAEYQEHLSITWELKDRQRSLLAAALGLGDEPVGQMDLFEGLMGGPA</sequence>
<name>A0A1J0MDV9_9CAUD</name>
<dbReference type="EMBL" id="KY130461">
    <property type="protein sequence ID" value="APD19284.1"/>
    <property type="molecule type" value="Genomic_DNA"/>
</dbReference>
<evidence type="ECO:0000313" key="1">
    <source>
        <dbReference type="EMBL" id="APD19284.1"/>
    </source>
</evidence>
<accession>A0A1J0MDV9</accession>
<gene>
    <name evidence="1" type="ORF">SEA_TAPTIC_54</name>
</gene>
<proteinExistence type="predicted"/>
<keyword evidence="2" id="KW-1185">Reference proteome</keyword>
<evidence type="ECO:0000313" key="2">
    <source>
        <dbReference type="Proteomes" id="UP000225735"/>
    </source>
</evidence>
<protein>
    <submittedName>
        <fullName evidence="1">Uncharacterized protein</fullName>
    </submittedName>
</protein>
<reference evidence="1 2" key="1">
    <citation type="submission" date="2016-11" db="EMBL/GenBank/DDBJ databases">
        <authorList>
            <person name="Seier E.R."/>
            <person name="Hipwell C.M."/>
            <person name="Kelliher A.B."/>
            <person name="Lando N.A."/>
            <person name="Tsaousis B.E."/>
            <person name="Esposito E.C."/>
            <person name="Heckman E.L."/>
            <person name="Mageeney C.M."/>
            <person name="Kenna M.A."/>
            <person name="Ware V.C."/>
            <person name="Garlena R.A."/>
            <person name="Russell D.A."/>
            <person name="Pope W.H."/>
            <person name="Jacobs-Sera D."/>
            <person name="Hendrix R.W."/>
            <person name="Hatfull G.F."/>
        </authorList>
    </citation>
    <scope>NUCLEOTIDE SEQUENCE [LARGE SCALE GENOMIC DNA]</scope>
</reference>